<evidence type="ECO:0000313" key="1">
    <source>
        <dbReference type="EMBL" id="EOL44138.1"/>
    </source>
</evidence>
<accession>R3TSK5</accession>
<dbReference type="EMBL" id="AJAT01000014">
    <property type="protein sequence ID" value="EOL44138.1"/>
    <property type="molecule type" value="Genomic_DNA"/>
</dbReference>
<dbReference type="HOGENOM" id="CLU_182025_0_0_9"/>
<reference evidence="1 2" key="1">
    <citation type="submission" date="2013-02" db="EMBL/GenBank/DDBJ databases">
        <title>The Genome Sequence of Enterococcus phoeniculicola BAA-412.</title>
        <authorList>
            <consortium name="The Broad Institute Genome Sequencing Platform"/>
            <consortium name="The Broad Institute Genome Sequencing Center for Infectious Disease"/>
            <person name="Earl A.M."/>
            <person name="Gilmore M.S."/>
            <person name="Lebreton F."/>
            <person name="Walker B."/>
            <person name="Young S.K."/>
            <person name="Zeng Q."/>
            <person name="Gargeya S."/>
            <person name="Fitzgerald M."/>
            <person name="Haas B."/>
            <person name="Abouelleil A."/>
            <person name="Alvarado L."/>
            <person name="Arachchi H.M."/>
            <person name="Berlin A.M."/>
            <person name="Chapman S.B."/>
            <person name="Dewar J."/>
            <person name="Goldberg J."/>
            <person name="Griggs A."/>
            <person name="Gujja S."/>
            <person name="Hansen M."/>
            <person name="Howarth C."/>
            <person name="Imamovic A."/>
            <person name="Larimer J."/>
            <person name="McCowan C."/>
            <person name="Murphy C."/>
            <person name="Neiman D."/>
            <person name="Pearson M."/>
            <person name="Priest M."/>
            <person name="Roberts A."/>
            <person name="Saif S."/>
            <person name="Shea T."/>
            <person name="Sisk P."/>
            <person name="Sykes S."/>
            <person name="Wortman J."/>
            <person name="Nusbaum C."/>
            <person name="Birren B."/>
        </authorList>
    </citation>
    <scope>NUCLEOTIDE SEQUENCE [LARGE SCALE GENOMIC DNA]</scope>
    <source>
        <strain evidence="1 2">ATCC BAA-412</strain>
    </source>
</reference>
<dbReference type="Pfam" id="PF07293">
    <property type="entry name" value="DUF1450"/>
    <property type="match status" value="1"/>
</dbReference>
<dbReference type="RefSeq" id="WP_010768431.1">
    <property type="nucleotide sequence ID" value="NZ_ASWE01000003.1"/>
</dbReference>
<proteinExistence type="predicted"/>
<gene>
    <name evidence="1" type="ORF">UC3_01768</name>
</gene>
<dbReference type="OrthoDB" id="1684419at2"/>
<dbReference type="Proteomes" id="UP000013785">
    <property type="component" value="Unassembled WGS sequence"/>
</dbReference>
<dbReference type="AlphaFoldDB" id="R3TSK5"/>
<dbReference type="eggNOG" id="COG4844">
    <property type="taxonomic scope" value="Bacteria"/>
</dbReference>
<protein>
    <submittedName>
        <fullName evidence="1">Uncharacterized protein</fullName>
    </submittedName>
</protein>
<dbReference type="InterPro" id="IPR009910">
    <property type="entry name" value="DUF1450"/>
</dbReference>
<dbReference type="STRING" id="154621.RV11_GL002615"/>
<name>R3TSK5_9ENTE</name>
<organism evidence="1 2">
    <name type="scientific">Enterococcus phoeniculicola ATCC BAA-412</name>
    <dbReference type="NCBI Taxonomy" id="1158610"/>
    <lineage>
        <taxon>Bacteria</taxon>
        <taxon>Bacillati</taxon>
        <taxon>Bacillota</taxon>
        <taxon>Bacilli</taxon>
        <taxon>Lactobacillales</taxon>
        <taxon>Enterococcaceae</taxon>
        <taxon>Enterococcus</taxon>
    </lineage>
</organism>
<evidence type="ECO:0000313" key="2">
    <source>
        <dbReference type="Proteomes" id="UP000013785"/>
    </source>
</evidence>
<dbReference type="PATRIC" id="fig|1158610.3.peg.1761"/>
<comment type="caution">
    <text evidence="1">The sequence shown here is derived from an EMBL/GenBank/DDBJ whole genome shotgun (WGS) entry which is preliminary data.</text>
</comment>
<sequence length="80" mass="9307">MDPLLEFCEQNLAQGSQLVLDDEEITSQVETLTYSCMNECTLCAQKYFAFFEGERLVADSPEELKQIVRKAIKSWQEEYM</sequence>
<keyword evidence="2" id="KW-1185">Reference proteome</keyword>